<sequence>MSFGPNGSPPVSVCREVGLSSPAPEEQKATWEADGTQKRTGTLLHGSPSRHRFSPAAVSPSAFPRGSVASSALGRPASTPDTGSHDAIVSAPLETAGEPESPADGNPTESALHGRYDMSVERTPGGEFTSAGAWGSTEVTMGWYVDSQSKSARVWTSEPPVTVWQPGRRME</sequence>
<evidence type="ECO:0000256" key="1">
    <source>
        <dbReference type="SAM" id="MobiDB-lite"/>
    </source>
</evidence>
<accession>A0A4Z2GRJ0</accession>
<reference evidence="2 3" key="1">
    <citation type="submission" date="2019-03" db="EMBL/GenBank/DDBJ databases">
        <title>First draft genome of Liparis tanakae, snailfish: a comprehensive survey of snailfish specific genes.</title>
        <authorList>
            <person name="Kim W."/>
            <person name="Song I."/>
            <person name="Jeong J.-H."/>
            <person name="Kim D."/>
            <person name="Kim S."/>
            <person name="Ryu S."/>
            <person name="Song J.Y."/>
            <person name="Lee S.K."/>
        </authorList>
    </citation>
    <scope>NUCLEOTIDE SEQUENCE [LARGE SCALE GENOMIC DNA]</scope>
    <source>
        <tissue evidence="2">Muscle</tissue>
    </source>
</reference>
<dbReference type="Proteomes" id="UP000314294">
    <property type="component" value="Unassembled WGS sequence"/>
</dbReference>
<name>A0A4Z2GRJ0_9TELE</name>
<proteinExistence type="predicted"/>
<keyword evidence="3" id="KW-1185">Reference proteome</keyword>
<feature type="compositionally biased region" description="Basic and acidic residues" evidence="1">
    <location>
        <begin position="25"/>
        <end position="37"/>
    </location>
</feature>
<dbReference type="AlphaFoldDB" id="A0A4Z2GRJ0"/>
<feature type="region of interest" description="Disordered" evidence="1">
    <location>
        <begin position="1"/>
        <end position="133"/>
    </location>
</feature>
<evidence type="ECO:0000313" key="2">
    <source>
        <dbReference type="EMBL" id="TNN55870.1"/>
    </source>
</evidence>
<comment type="caution">
    <text evidence="2">The sequence shown here is derived from an EMBL/GenBank/DDBJ whole genome shotgun (WGS) entry which is preliminary data.</text>
</comment>
<feature type="region of interest" description="Disordered" evidence="1">
    <location>
        <begin position="149"/>
        <end position="171"/>
    </location>
</feature>
<organism evidence="2 3">
    <name type="scientific">Liparis tanakae</name>
    <name type="common">Tanaka's snailfish</name>
    <dbReference type="NCBI Taxonomy" id="230148"/>
    <lineage>
        <taxon>Eukaryota</taxon>
        <taxon>Metazoa</taxon>
        <taxon>Chordata</taxon>
        <taxon>Craniata</taxon>
        <taxon>Vertebrata</taxon>
        <taxon>Euteleostomi</taxon>
        <taxon>Actinopterygii</taxon>
        <taxon>Neopterygii</taxon>
        <taxon>Teleostei</taxon>
        <taxon>Neoteleostei</taxon>
        <taxon>Acanthomorphata</taxon>
        <taxon>Eupercaria</taxon>
        <taxon>Perciformes</taxon>
        <taxon>Cottioidei</taxon>
        <taxon>Cottales</taxon>
        <taxon>Liparidae</taxon>
        <taxon>Liparis</taxon>
    </lineage>
</organism>
<dbReference type="EMBL" id="SRLO01000444">
    <property type="protein sequence ID" value="TNN55870.1"/>
    <property type="molecule type" value="Genomic_DNA"/>
</dbReference>
<protein>
    <submittedName>
        <fullName evidence="2">Uncharacterized protein</fullName>
    </submittedName>
</protein>
<gene>
    <name evidence="2" type="ORF">EYF80_033948</name>
</gene>
<evidence type="ECO:0000313" key="3">
    <source>
        <dbReference type="Proteomes" id="UP000314294"/>
    </source>
</evidence>